<dbReference type="Proteomes" id="UP000202259">
    <property type="component" value="Chromosome"/>
</dbReference>
<dbReference type="AlphaFoldDB" id="A0A222GC36"/>
<dbReference type="KEGG" id="cber:B5D82_17660"/>
<gene>
    <name evidence="1" type="ORF">B5D82_17660</name>
</gene>
<dbReference type="Pfam" id="PF11390">
    <property type="entry name" value="FdsD"/>
    <property type="match status" value="1"/>
</dbReference>
<proteinExistence type="predicted"/>
<protein>
    <submittedName>
        <fullName evidence="1">Formate dehydrogenase</fullName>
    </submittedName>
</protein>
<keyword evidence="2" id="KW-1185">Reference proteome</keyword>
<dbReference type="RefSeq" id="WP_081153425.1">
    <property type="nucleotide sequence ID" value="NZ_CP020465.1"/>
</dbReference>
<reference evidence="1 2" key="1">
    <citation type="submission" date="2017-08" db="EMBL/GenBank/DDBJ databases">
        <title>Complete genome of Colwellia sp. NB097-1, a psychrophile bacterium ioslated from Bering Sea.</title>
        <authorList>
            <person name="Chen X."/>
        </authorList>
    </citation>
    <scope>NUCLEOTIDE SEQUENCE [LARGE SCALE GENOMIC DNA]</scope>
    <source>
        <strain evidence="1 2">NB097-1</strain>
    </source>
</reference>
<organism evidence="1 2">
    <name type="scientific">Cognaticolwellia beringensis</name>
    <dbReference type="NCBI Taxonomy" id="1967665"/>
    <lineage>
        <taxon>Bacteria</taxon>
        <taxon>Pseudomonadati</taxon>
        <taxon>Pseudomonadota</taxon>
        <taxon>Gammaproteobacteria</taxon>
        <taxon>Alteromonadales</taxon>
        <taxon>Colwelliaceae</taxon>
        <taxon>Cognaticolwellia</taxon>
    </lineage>
</organism>
<sequence>MSSSQIKTLVSMLNQIAANNNYKKTDEETAKVVADHVNKFWARSMKENIINYANSDGSALSPTIKLALAQL</sequence>
<dbReference type="EMBL" id="CP020465">
    <property type="protein sequence ID" value="ASP49436.1"/>
    <property type="molecule type" value="Genomic_DNA"/>
</dbReference>
<name>A0A222GC36_9GAMM</name>
<evidence type="ECO:0000313" key="2">
    <source>
        <dbReference type="Proteomes" id="UP000202259"/>
    </source>
</evidence>
<evidence type="ECO:0000313" key="1">
    <source>
        <dbReference type="EMBL" id="ASP49436.1"/>
    </source>
</evidence>
<dbReference type="InterPro" id="IPR021074">
    <property type="entry name" value="Formate_DH_dsu"/>
</dbReference>
<accession>A0A222GC36</accession>
<dbReference type="OrthoDB" id="8527650at2"/>